<proteinExistence type="predicted"/>
<reference evidence="1 2" key="1">
    <citation type="submission" date="2020-12" db="EMBL/GenBank/DDBJ databases">
        <title>Concerted genomic and epigenomic changes stabilize Arabidopsis allopolyploids.</title>
        <authorList>
            <person name="Chen Z."/>
        </authorList>
    </citation>
    <scope>NUCLEOTIDE SEQUENCE [LARGE SCALE GENOMIC DNA]</scope>
    <source>
        <strain evidence="1">Allo738</strain>
        <tissue evidence="1">Leaf</tissue>
    </source>
</reference>
<evidence type="ECO:0000313" key="2">
    <source>
        <dbReference type="Proteomes" id="UP000694240"/>
    </source>
</evidence>
<dbReference type="EMBL" id="JAEFBK010000001">
    <property type="protein sequence ID" value="KAG7649194.1"/>
    <property type="molecule type" value="Genomic_DNA"/>
</dbReference>
<gene>
    <name evidence="1" type="ORF">ISN45_At01g042570</name>
</gene>
<dbReference type="Proteomes" id="UP000694240">
    <property type="component" value="Chromosome 1"/>
</dbReference>
<keyword evidence="2" id="KW-1185">Reference proteome</keyword>
<feature type="non-terminal residue" evidence="1">
    <location>
        <position position="81"/>
    </location>
</feature>
<name>A0A8T2GPU4_9BRAS</name>
<comment type="caution">
    <text evidence="1">The sequence shown here is derived from an EMBL/GenBank/DDBJ whole genome shotgun (WGS) entry which is preliminary data.</text>
</comment>
<accession>A0A8T2GPU4</accession>
<organism evidence="1 2">
    <name type="scientific">Arabidopsis thaliana x Arabidopsis arenosa</name>
    <dbReference type="NCBI Taxonomy" id="1240361"/>
    <lineage>
        <taxon>Eukaryota</taxon>
        <taxon>Viridiplantae</taxon>
        <taxon>Streptophyta</taxon>
        <taxon>Embryophyta</taxon>
        <taxon>Tracheophyta</taxon>
        <taxon>Spermatophyta</taxon>
        <taxon>Magnoliopsida</taxon>
        <taxon>eudicotyledons</taxon>
        <taxon>Gunneridae</taxon>
        <taxon>Pentapetalae</taxon>
        <taxon>rosids</taxon>
        <taxon>malvids</taxon>
        <taxon>Brassicales</taxon>
        <taxon>Brassicaceae</taxon>
        <taxon>Camelineae</taxon>
        <taxon>Arabidopsis</taxon>
    </lineage>
</organism>
<protein>
    <submittedName>
        <fullName evidence="1">Uncharacterized protein</fullName>
    </submittedName>
</protein>
<evidence type="ECO:0000313" key="1">
    <source>
        <dbReference type="EMBL" id="KAG7649194.1"/>
    </source>
</evidence>
<dbReference type="AlphaFoldDB" id="A0A8T2GPU4"/>
<sequence>MATLLRKIPTKFSDLAYISNNHGLGGQSMDQVSVGFQFIRSVSCYCWKISKVGRTGKSRAVKPWETTKKKTNTRKTAKMKK</sequence>